<name>A0A1C4Y431_9ACTN</name>
<feature type="region of interest" description="Disordered" evidence="1">
    <location>
        <begin position="1"/>
        <end position="28"/>
    </location>
</feature>
<reference evidence="2 3" key="1">
    <citation type="submission" date="2016-06" db="EMBL/GenBank/DDBJ databases">
        <authorList>
            <person name="Kjaerup R.B."/>
            <person name="Dalgaard T.S."/>
            <person name="Juul-Madsen H.R."/>
        </authorList>
    </citation>
    <scope>NUCLEOTIDE SEQUENCE [LARGE SCALE GENOMIC DNA]</scope>
    <source>
        <strain evidence="2 3">DSM 45626</strain>
    </source>
</reference>
<evidence type="ECO:0000256" key="1">
    <source>
        <dbReference type="SAM" id="MobiDB-lite"/>
    </source>
</evidence>
<dbReference type="EMBL" id="FMCW01000034">
    <property type="protein sequence ID" value="SCF15346.1"/>
    <property type="molecule type" value="Genomic_DNA"/>
</dbReference>
<gene>
    <name evidence="2" type="ORF">GA0070558_13465</name>
</gene>
<dbReference type="Proteomes" id="UP000199375">
    <property type="component" value="Unassembled WGS sequence"/>
</dbReference>
<protein>
    <submittedName>
        <fullName evidence="2">Uncharacterized protein</fullName>
    </submittedName>
</protein>
<sequence length="65" mass="7207">MPHHLSTLSGPRRRIQPHHLNDSPTDTLAANLGRRAEAIRCWELPALRRMRNALTGPVPAPVVLA</sequence>
<dbReference type="AlphaFoldDB" id="A0A1C4Y431"/>
<evidence type="ECO:0000313" key="2">
    <source>
        <dbReference type="EMBL" id="SCF15346.1"/>
    </source>
</evidence>
<proteinExistence type="predicted"/>
<dbReference type="RefSeq" id="WP_091284998.1">
    <property type="nucleotide sequence ID" value="NZ_FMCW01000034.1"/>
</dbReference>
<accession>A0A1C4Y431</accession>
<evidence type="ECO:0000313" key="3">
    <source>
        <dbReference type="Proteomes" id="UP000199375"/>
    </source>
</evidence>
<organism evidence="2 3">
    <name type="scientific">Micromonospora haikouensis</name>
    <dbReference type="NCBI Taxonomy" id="686309"/>
    <lineage>
        <taxon>Bacteria</taxon>
        <taxon>Bacillati</taxon>
        <taxon>Actinomycetota</taxon>
        <taxon>Actinomycetes</taxon>
        <taxon>Micromonosporales</taxon>
        <taxon>Micromonosporaceae</taxon>
        <taxon>Micromonospora</taxon>
    </lineage>
</organism>